<evidence type="ECO:0000256" key="3">
    <source>
        <dbReference type="ARBA" id="ARBA00023004"/>
    </source>
</evidence>
<evidence type="ECO:0000259" key="5">
    <source>
        <dbReference type="PROSITE" id="PS51007"/>
    </source>
</evidence>
<dbReference type="EMBL" id="JAQOUE010000001">
    <property type="protein sequence ID" value="MDT7042778.1"/>
    <property type="molecule type" value="Genomic_DNA"/>
</dbReference>
<dbReference type="InterPro" id="IPR036909">
    <property type="entry name" value="Cyt_c-like_dom_sf"/>
</dbReference>
<evidence type="ECO:0000256" key="1">
    <source>
        <dbReference type="ARBA" id="ARBA00022617"/>
    </source>
</evidence>
<comment type="caution">
    <text evidence="6">The sequence shown here is derived from an EMBL/GenBank/DDBJ whole genome shotgun (WGS) entry which is preliminary data.</text>
</comment>
<evidence type="ECO:0000256" key="2">
    <source>
        <dbReference type="ARBA" id="ARBA00022723"/>
    </source>
</evidence>
<name>A0ABU3K911_9BACT</name>
<organism evidence="6 7">
    <name type="scientific">Candidatus Nitronereus thalassa</name>
    <dbReference type="NCBI Taxonomy" id="3020898"/>
    <lineage>
        <taxon>Bacteria</taxon>
        <taxon>Pseudomonadati</taxon>
        <taxon>Nitrospirota</taxon>
        <taxon>Nitrospiria</taxon>
        <taxon>Nitrospirales</taxon>
        <taxon>Nitrospiraceae</taxon>
        <taxon>Candidatus Nitronereus</taxon>
    </lineage>
</organism>
<keyword evidence="1 4" id="KW-0349">Heme</keyword>
<keyword evidence="7" id="KW-1185">Reference proteome</keyword>
<dbReference type="Proteomes" id="UP001250932">
    <property type="component" value="Unassembled WGS sequence"/>
</dbReference>
<dbReference type="SUPFAM" id="SSF46626">
    <property type="entry name" value="Cytochrome c"/>
    <property type="match status" value="1"/>
</dbReference>
<proteinExistence type="predicted"/>
<sequence length="125" mass="14215">MKALRILFWIGACIMISAYGCSGEQHDHPDGTTGEQLYNLHCAECHREDGTGILFDSLPANILTQKSPEEIVRYITTDSNHQRLMPAFKTMPSEEAELITQHLMKLKLDYEKGMKNKPKQLLIEP</sequence>
<gene>
    <name evidence="6" type="ORF">PPG34_10480</name>
</gene>
<evidence type="ECO:0000313" key="6">
    <source>
        <dbReference type="EMBL" id="MDT7042778.1"/>
    </source>
</evidence>
<accession>A0ABU3K911</accession>
<protein>
    <submittedName>
        <fullName evidence="6">Cytochrome c</fullName>
    </submittedName>
</protein>
<dbReference type="Pfam" id="PF13442">
    <property type="entry name" value="Cytochrome_CBB3"/>
    <property type="match status" value="1"/>
</dbReference>
<reference evidence="6 7" key="1">
    <citation type="journal article" date="2023" name="ISME J.">
        <title>Cultivation and genomic characterization of novel and ubiquitous marine nitrite-oxidizing bacteria from the Nitrospirales.</title>
        <authorList>
            <person name="Mueller A.J."/>
            <person name="Daebeler A."/>
            <person name="Herbold C.W."/>
            <person name="Kirkegaard R.H."/>
            <person name="Daims H."/>
        </authorList>
    </citation>
    <scope>NUCLEOTIDE SEQUENCE [LARGE SCALE GENOMIC DNA]</scope>
    <source>
        <strain evidence="6 7">EB</strain>
    </source>
</reference>
<keyword evidence="2 4" id="KW-0479">Metal-binding</keyword>
<evidence type="ECO:0000313" key="7">
    <source>
        <dbReference type="Proteomes" id="UP001250932"/>
    </source>
</evidence>
<dbReference type="PROSITE" id="PS51257">
    <property type="entry name" value="PROKAR_LIPOPROTEIN"/>
    <property type="match status" value="1"/>
</dbReference>
<keyword evidence="3 4" id="KW-0408">Iron</keyword>
<dbReference type="Gene3D" id="1.10.760.10">
    <property type="entry name" value="Cytochrome c-like domain"/>
    <property type="match status" value="1"/>
</dbReference>
<feature type="domain" description="Cytochrome c" evidence="5">
    <location>
        <begin position="29"/>
        <end position="107"/>
    </location>
</feature>
<dbReference type="InterPro" id="IPR009056">
    <property type="entry name" value="Cyt_c-like_dom"/>
</dbReference>
<evidence type="ECO:0000256" key="4">
    <source>
        <dbReference type="PROSITE-ProRule" id="PRU00433"/>
    </source>
</evidence>
<dbReference type="RefSeq" id="WP_313833231.1">
    <property type="nucleotide sequence ID" value="NZ_JAQOUE010000001.1"/>
</dbReference>
<dbReference type="PROSITE" id="PS51007">
    <property type="entry name" value="CYTC"/>
    <property type="match status" value="1"/>
</dbReference>